<evidence type="ECO:0000256" key="4">
    <source>
        <dbReference type="ARBA" id="ARBA00023136"/>
    </source>
</evidence>
<dbReference type="Pfam" id="PF07690">
    <property type="entry name" value="MFS_1"/>
    <property type="match status" value="1"/>
</dbReference>
<name>A0AA39XBW6_9PEZI</name>
<evidence type="ECO:0000259" key="7">
    <source>
        <dbReference type="PROSITE" id="PS50850"/>
    </source>
</evidence>
<accession>A0AA39XBW6</accession>
<feature type="transmembrane region" description="Helical" evidence="5">
    <location>
        <begin position="35"/>
        <end position="59"/>
    </location>
</feature>
<evidence type="ECO:0000256" key="6">
    <source>
        <dbReference type="SAM" id="SignalP"/>
    </source>
</evidence>
<dbReference type="AlphaFoldDB" id="A0AA39XBW6"/>
<gene>
    <name evidence="8" type="ORF">B0T17DRAFT_506876</name>
</gene>
<dbReference type="GO" id="GO:0022857">
    <property type="term" value="F:transmembrane transporter activity"/>
    <property type="evidence" value="ECO:0007669"/>
    <property type="project" value="InterPro"/>
</dbReference>
<dbReference type="PROSITE" id="PS50850">
    <property type="entry name" value="MFS"/>
    <property type="match status" value="1"/>
</dbReference>
<dbReference type="SUPFAM" id="SSF103473">
    <property type="entry name" value="MFS general substrate transporter"/>
    <property type="match status" value="1"/>
</dbReference>
<keyword evidence="3 5" id="KW-1133">Transmembrane helix</keyword>
<dbReference type="PANTHER" id="PTHR23501:SF198">
    <property type="entry name" value="AZOLE RESISTANCE PROTEIN 1-RELATED"/>
    <property type="match status" value="1"/>
</dbReference>
<organism evidence="8 9">
    <name type="scientific">Bombardia bombarda</name>
    <dbReference type="NCBI Taxonomy" id="252184"/>
    <lineage>
        <taxon>Eukaryota</taxon>
        <taxon>Fungi</taxon>
        <taxon>Dikarya</taxon>
        <taxon>Ascomycota</taxon>
        <taxon>Pezizomycotina</taxon>
        <taxon>Sordariomycetes</taxon>
        <taxon>Sordariomycetidae</taxon>
        <taxon>Sordariales</taxon>
        <taxon>Lasiosphaeriaceae</taxon>
        <taxon>Bombardia</taxon>
    </lineage>
</organism>
<dbReference type="GO" id="GO:0005886">
    <property type="term" value="C:plasma membrane"/>
    <property type="evidence" value="ECO:0007669"/>
    <property type="project" value="TreeGrafter"/>
</dbReference>
<dbReference type="Proteomes" id="UP001174934">
    <property type="component" value="Unassembled WGS sequence"/>
</dbReference>
<evidence type="ECO:0000256" key="3">
    <source>
        <dbReference type="ARBA" id="ARBA00022989"/>
    </source>
</evidence>
<sequence length="272" mass="29576">MAAVFPLDLVYLAFLAIFLVGSTVCGCTPSGNTLIAGRAISGFGAAGVASNGFTILVVISPITKKPLFAGMGAACFALGLILASILGGAFTARLMWRWCFCHHSCRDLLFLQASPIARWQNYHHFTHKEPRPHRMRHLRPRDPHAATRSTEYHIGDSAMIPGSIVTRRTVIFTALYTQFTAFSAPSSHWIGFQIIQGFGAGFGMQMSSLTVQLELKDTPQLVPVGMALVMLLQYLGTTILQVIAGAVFNGEPKGLMLLGKLFAFLARYERLA</sequence>
<reference evidence="8" key="1">
    <citation type="submission" date="2023-06" db="EMBL/GenBank/DDBJ databases">
        <title>Genome-scale phylogeny and comparative genomics of the fungal order Sordariales.</title>
        <authorList>
            <consortium name="Lawrence Berkeley National Laboratory"/>
            <person name="Hensen N."/>
            <person name="Bonometti L."/>
            <person name="Westerberg I."/>
            <person name="Brannstrom I.O."/>
            <person name="Guillou S."/>
            <person name="Cros-Aarteil S."/>
            <person name="Calhoun S."/>
            <person name="Haridas S."/>
            <person name="Kuo A."/>
            <person name="Mondo S."/>
            <person name="Pangilinan J."/>
            <person name="Riley R."/>
            <person name="LaButti K."/>
            <person name="Andreopoulos B."/>
            <person name="Lipzen A."/>
            <person name="Chen C."/>
            <person name="Yanf M."/>
            <person name="Daum C."/>
            <person name="Ng V."/>
            <person name="Clum A."/>
            <person name="Steindorff A."/>
            <person name="Ohm R."/>
            <person name="Martin F."/>
            <person name="Silar P."/>
            <person name="Natvig D."/>
            <person name="Lalanne C."/>
            <person name="Gautier V."/>
            <person name="Ament-velasquez S.L."/>
            <person name="Kruys A."/>
            <person name="Hutchinson M.I."/>
            <person name="Powell A.J."/>
            <person name="Barry K."/>
            <person name="Miller A.N."/>
            <person name="Grigoriev I.V."/>
            <person name="Debuchy R."/>
            <person name="Gladieux P."/>
            <person name="Thoren M.H."/>
            <person name="Johannesson H."/>
        </authorList>
    </citation>
    <scope>NUCLEOTIDE SEQUENCE</scope>
    <source>
        <strain evidence="8">SMH3391-2</strain>
    </source>
</reference>
<keyword evidence="4 5" id="KW-0472">Membrane</keyword>
<dbReference type="PANTHER" id="PTHR23501">
    <property type="entry name" value="MAJOR FACILITATOR SUPERFAMILY"/>
    <property type="match status" value="1"/>
</dbReference>
<feature type="transmembrane region" description="Helical" evidence="5">
    <location>
        <begin position="71"/>
        <end position="96"/>
    </location>
</feature>
<feature type="chain" id="PRO_5041387343" description="Major facilitator superfamily (MFS) profile domain-containing protein" evidence="6">
    <location>
        <begin position="26"/>
        <end position="272"/>
    </location>
</feature>
<feature type="domain" description="Major facilitator superfamily (MFS) profile" evidence="7">
    <location>
        <begin position="1"/>
        <end position="272"/>
    </location>
</feature>
<protein>
    <recommendedName>
        <fullName evidence="7">Major facilitator superfamily (MFS) profile domain-containing protein</fullName>
    </recommendedName>
</protein>
<dbReference type="InterPro" id="IPR020846">
    <property type="entry name" value="MFS_dom"/>
</dbReference>
<keyword evidence="2 5" id="KW-0812">Transmembrane</keyword>
<comment type="caution">
    <text evidence="8">The sequence shown here is derived from an EMBL/GenBank/DDBJ whole genome shotgun (WGS) entry which is preliminary data.</text>
</comment>
<dbReference type="Gene3D" id="1.20.1720.10">
    <property type="entry name" value="Multidrug resistance protein D"/>
    <property type="match status" value="1"/>
</dbReference>
<evidence type="ECO:0000256" key="2">
    <source>
        <dbReference type="ARBA" id="ARBA00022692"/>
    </source>
</evidence>
<evidence type="ECO:0000313" key="9">
    <source>
        <dbReference type="Proteomes" id="UP001174934"/>
    </source>
</evidence>
<dbReference type="EMBL" id="JAULSR010000002">
    <property type="protein sequence ID" value="KAK0630405.1"/>
    <property type="molecule type" value="Genomic_DNA"/>
</dbReference>
<proteinExistence type="predicted"/>
<comment type="subcellular location">
    <subcellularLocation>
        <location evidence="1">Membrane</location>
        <topology evidence="1">Multi-pass membrane protein</topology>
    </subcellularLocation>
</comment>
<dbReference type="InterPro" id="IPR011701">
    <property type="entry name" value="MFS"/>
</dbReference>
<keyword evidence="9" id="KW-1185">Reference proteome</keyword>
<keyword evidence="6" id="KW-0732">Signal</keyword>
<evidence type="ECO:0000256" key="1">
    <source>
        <dbReference type="ARBA" id="ARBA00004141"/>
    </source>
</evidence>
<dbReference type="InterPro" id="IPR036259">
    <property type="entry name" value="MFS_trans_sf"/>
</dbReference>
<feature type="signal peptide" evidence="6">
    <location>
        <begin position="1"/>
        <end position="25"/>
    </location>
</feature>
<evidence type="ECO:0000256" key="5">
    <source>
        <dbReference type="SAM" id="Phobius"/>
    </source>
</evidence>
<evidence type="ECO:0000313" key="8">
    <source>
        <dbReference type="EMBL" id="KAK0630405.1"/>
    </source>
</evidence>